<feature type="domain" description="ABC transporter" evidence="13">
    <location>
        <begin position="314"/>
        <end position="532"/>
    </location>
</feature>
<name>A0AAE3M5P7_9BACT</name>
<evidence type="ECO:0000313" key="15">
    <source>
        <dbReference type="Proteomes" id="UP001209229"/>
    </source>
</evidence>
<keyword evidence="15" id="KW-1185">Reference proteome</keyword>
<dbReference type="CDD" id="cd03221">
    <property type="entry name" value="ABCF_EF-3"/>
    <property type="match status" value="2"/>
</dbReference>
<dbReference type="RefSeq" id="WP_301191174.1">
    <property type="nucleotide sequence ID" value="NZ_JAPDPJ010000033.1"/>
</dbReference>
<sequence length="623" mass="71593">MSVNYLSVENLTHHYGDVRLFDNLNFGISEGEKVGLIARNGTGKTTLLNILAQILPCDAGSVIYRKGITIGYLPQLPEVNDANTVIEEIFESENPQVIAIKAYEQALESGNHEELGHLIEELDKLGAWDFEARIKQILTQLKITKFDQLIGQLSGGQKKRVALAHILISEPDFLILDEPTNHLDLEMIEWLEDFMSRSKATLLMVTHDRYFLDRVCNEIYELADQTLYHYKGNYQYFLEKREERISTHNAQVEKAKNLLKTEQDWMNRMPQARGTKAKYRVDAFDDLKKRAHSGIQEQSINLDIKAARLGKKIIECFNVSKAFGDLKILDDFNYKFAQGEKVGIIGKNGTGKSTFLNTITGALEPDSGHLETGETVVVGYYRQDGMKIEDDKKVIDVISDISESITLGSGNSMSPAQFLRHFLFPNEMHYVQVEKLSGGEKKRLYLMTVLMKNPNFLILDEPTNDLDIFTLNLLEEYLQNFSGCVVIVSHDRYFMDKIVDHLFVFEGQGVIKDFPGNYSIYHDFKIEEEKEKRKVEKEKKEPVLREKPKDKPKKLSFKEKKEMEQLEVDMEELNTEKETIENELNSGSLSPEEIGDKAKRLNEIMEFLDEKEMRWLELSEIEG</sequence>
<evidence type="ECO:0000256" key="2">
    <source>
        <dbReference type="ARBA" id="ARBA00022490"/>
    </source>
</evidence>
<accession>A0AAE3M5P7</accession>
<feature type="domain" description="ABC transporter" evidence="13">
    <location>
        <begin position="6"/>
        <end position="249"/>
    </location>
</feature>
<evidence type="ECO:0000256" key="11">
    <source>
        <dbReference type="ARBA" id="ARBA00022917"/>
    </source>
</evidence>
<dbReference type="GO" id="GO:0006412">
    <property type="term" value="P:translation"/>
    <property type="evidence" value="ECO:0007669"/>
    <property type="project" value="UniProtKB-KW"/>
</dbReference>
<dbReference type="GO" id="GO:0016887">
    <property type="term" value="F:ATP hydrolysis activity"/>
    <property type="evidence" value="ECO:0007669"/>
    <property type="project" value="InterPro"/>
</dbReference>
<dbReference type="InterPro" id="IPR037118">
    <property type="entry name" value="Val-tRNA_synth_C_sf"/>
</dbReference>
<dbReference type="GO" id="GO:0006417">
    <property type="term" value="P:regulation of translation"/>
    <property type="evidence" value="ECO:0007669"/>
    <property type="project" value="UniProtKB-KW"/>
</dbReference>
<comment type="similarity">
    <text evidence="1">Belongs to the ABC transporter superfamily. ABCF family. Translational throttle EttA subfamily.</text>
</comment>
<evidence type="ECO:0000256" key="12">
    <source>
        <dbReference type="SAM" id="MobiDB-lite"/>
    </source>
</evidence>
<evidence type="ECO:0000256" key="8">
    <source>
        <dbReference type="ARBA" id="ARBA00022840"/>
    </source>
</evidence>
<comment type="caution">
    <text evidence="14">The sequence shown here is derived from an EMBL/GenBank/DDBJ whole genome shotgun (WGS) entry which is preliminary data.</text>
</comment>
<evidence type="ECO:0000256" key="6">
    <source>
        <dbReference type="ARBA" id="ARBA00022741"/>
    </source>
</evidence>
<evidence type="ECO:0000256" key="4">
    <source>
        <dbReference type="ARBA" id="ARBA00022730"/>
    </source>
</evidence>
<dbReference type="PROSITE" id="PS50893">
    <property type="entry name" value="ABC_TRANSPORTER_2"/>
    <property type="match status" value="2"/>
</dbReference>
<feature type="region of interest" description="Disordered" evidence="12">
    <location>
        <begin position="535"/>
        <end position="556"/>
    </location>
</feature>
<dbReference type="InterPro" id="IPR003593">
    <property type="entry name" value="AAA+_ATPase"/>
</dbReference>
<gene>
    <name evidence="14" type="ORF">OM075_14130</name>
</gene>
<dbReference type="PANTHER" id="PTHR42855:SF1">
    <property type="entry name" value="ABC TRANSPORTER DOMAIN-CONTAINING PROTEIN"/>
    <property type="match status" value="1"/>
</dbReference>
<keyword evidence="8 14" id="KW-0067">ATP-binding</keyword>
<keyword evidence="10" id="KW-0694">RNA-binding</keyword>
<dbReference type="GO" id="GO:0019843">
    <property type="term" value="F:rRNA binding"/>
    <property type="evidence" value="ECO:0007669"/>
    <property type="project" value="UniProtKB-KW"/>
</dbReference>
<dbReference type="Pfam" id="PF12848">
    <property type="entry name" value="ABC_tran_Xtn"/>
    <property type="match status" value="1"/>
</dbReference>
<evidence type="ECO:0000256" key="9">
    <source>
        <dbReference type="ARBA" id="ARBA00022845"/>
    </source>
</evidence>
<dbReference type="Gene3D" id="3.40.50.300">
    <property type="entry name" value="P-loop containing nucleotide triphosphate hydrolases"/>
    <property type="match status" value="2"/>
</dbReference>
<dbReference type="PANTHER" id="PTHR42855">
    <property type="entry name" value="ABC TRANSPORTER ATP-BINDING SUBUNIT"/>
    <property type="match status" value="1"/>
</dbReference>
<evidence type="ECO:0000256" key="1">
    <source>
        <dbReference type="ARBA" id="ARBA00005868"/>
    </source>
</evidence>
<dbReference type="EMBL" id="JAPDPJ010000033">
    <property type="protein sequence ID" value="MCW3787609.1"/>
    <property type="molecule type" value="Genomic_DNA"/>
</dbReference>
<keyword evidence="4" id="KW-0699">rRNA-binding</keyword>
<dbReference type="AlphaFoldDB" id="A0AAE3M5P7"/>
<dbReference type="InterPro" id="IPR032524">
    <property type="entry name" value="ABC_tran_C"/>
</dbReference>
<evidence type="ECO:0000256" key="7">
    <source>
        <dbReference type="ARBA" id="ARBA00022801"/>
    </source>
</evidence>
<evidence type="ECO:0000256" key="5">
    <source>
        <dbReference type="ARBA" id="ARBA00022737"/>
    </source>
</evidence>
<dbReference type="FunFam" id="3.40.50.300:FF:000183">
    <property type="entry name" value="ABC transporter ATP-binding protein yjjK"/>
    <property type="match status" value="1"/>
</dbReference>
<dbReference type="Pfam" id="PF00005">
    <property type="entry name" value="ABC_tran"/>
    <property type="match status" value="2"/>
</dbReference>
<dbReference type="InterPro" id="IPR032781">
    <property type="entry name" value="ABC_tran_Xtn"/>
</dbReference>
<dbReference type="FunFam" id="3.40.50.300:FF:000011">
    <property type="entry name" value="Putative ABC transporter ATP-binding component"/>
    <property type="match status" value="1"/>
</dbReference>
<keyword evidence="2" id="KW-0963">Cytoplasm</keyword>
<dbReference type="InterPro" id="IPR003439">
    <property type="entry name" value="ABC_transporter-like_ATP-bd"/>
</dbReference>
<protein>
    <submittedName>
        <fullName evidence="14">ABC-F family ATP-binding cassette domain-containing protein</fullName>
    </submittedName>
</protein>
<feature type="compositionally biased region" description="Basic and acidic residues" evidence="12">
    <location>
        <begin position="535"/>
        <end position="549"/>
    </location>
</feature>
<dbReference type="Proteomes" id="UP001209229">
    <property type="component" value="Unassembled WGS sequence"/>
</dbReference>
<proteinExistence type="inferred from homology"/>
<reference evidence="14" key="1">
    <citation type="submission" date="2022-10" db="EMBL/GenBank/DDBJ databases">
        <authorList>
            <person name="Yu W.X."/>
        </authorList>
    </citation>
    <scope>NUCLEOTIDE SEQUENCE</scope>
    <source>
        <strain evidence="14">AAT</strain>
    </source>
</reference>
<keyword evidence="7" id="KW-0378">Hydrolase</keyword>
<dbReference type="SUPFAM" id="SSF52540">
    <property type="entry name" value="P-loop containing nucleoside triphosphate hydrolases"/>
    <property type="match status" value="2"/>
</dbReference>
<dbReference type="GO" id="GO:0000049">
    <property type="term" value="F:tRNA binding"/>
    <property type="evidence" value="ECO:0007669"/>
    <property type="project" value="UniProtKB-KW"/>
</dbReference>
<dbReference type="SMART" id="SM00382">
    <property type="entry name" value="AAA"/>
    <property type="match status" value="2"/>
</dbReference>
<dbReference type="Gene3D" id="1.10.287.380">
    <property type="entry name" value="Valyl-tRNA synthetase, C-terminal domain"/>
    <property type="match status" value="1"/>
</dbReference>
<evidence type="ECO:0000256" key="3">
    <source>
        <dbReference type="ARBA" id="ARBA00022555"/>
    </source>
</evidence>
<keyword evidence="5" id="KW-0677">Repeat</keyword>
<dbReference type="InterPro" id="IPR027417">
    <property type="entry name" value="P-loop_NTPase"/>
</dbReference>
<keyword evidence="11" id="KW-0648">Protein biosynthesis</keyword>
<keyword evidence="3" id="KW-0820">tRNA-binding</keyword>
<dbReference type="InterPro" id="IPR051309">
    <property type="entry name" value="ABCF_ATPase"/>
</dbReference>
<dbReference type="GO" id="GO:0003677">
    <property type="term" value="F:DNA binding"/>
    <property type="evidence" value="ECO:0007669"/>
    <property type="project" value="InterPro"/>
</dbReference>
<dbReference type="GO" id="GO:0005524">
    <property type="term" value="F:ATP binding"/>
    <property type="evidence" value="ECO:0007669"/>
    <property type="project" value="UniProtKB-KW"/>
</dbReference>
<evidence type="ECO:0000256" key="10">
    <source>
        <dbReference type="ARBA" id="ARBA00022884"/>
    </source>
</evidence>
<evidence type="ECO:0000259" key="13">
    <source>
        <dbReference type="PROSITE" id="PS50893"/>
    </source>
</evidence>
<keyword evidence="9" id="KW-0810">Translation regulation</keyword>
<organism evidence="14 15">
    <name type="scientific">Plebeiibacterium sediminum</name>
    <dbReference type="NCBI Taxonomy" id="2992112"/>
    <lineage>
        <taxon>Bacteria</taxon>
        <taxon>Pseudomonadati</taxon>
        <taxon>Bacteroidota</taxon>
        <taxon>Bacteroidia</taxon>
        <taxon>Marinilabiliales</taxon>
        <taxon>Marinilabiliaceae</taxon>
        <taxon>Plebeiibacterium</taxon>
    </lineage>
</organism>
<evidence type="ECO:0000313" key="14">
    <source>
        <dbReference type="EMBL" id="MCW3787609.1"/>
    </source>
</evidence>
<keyword evidence="6" id="KW-0547">Nucleotide-binding</keyword>
<dbReference type="Pfam" id="PF16326">
    <property type="entry name" value="ABC_tran_CTD"/>
    <property type="match status" value="1"/>
</dbReference>